<dbReference type="EMBL" id="JAVDSC010000016">
    <property type="protein sequence ID" value="MDR6630700.1"/>
    <property type="molecule type" value="Genomic_DNA"/>
</dbReference>
<reference evidence="3" key="7">
    <citation type="submission" date="2023-07" db="EMBL/GenBank/DDBJ databases">
        <title>Sorghum-associated microbial communities from plants grown in Nebraska, USA.</title>
        <authorList>
            <person name="Schachtman D."/>
        </authorList>
    </citation>
    <scope>NUCLEOTIDE SEQUENCE</scope>
    <source>
        <strain evidence="3">BE44</strain>
    </source>
</reference>
<dbReference type="STRING" id="28090.GCA_002119785_00876"/>
<dbReference type="Gene3D" id="1.10.1660.10">
    <property type="match status" value="1"/>
</dbReference>
<dbReference type="RefSeq" id="WP_004278573.1">
    <property type="nucleotide sequence ID" value="NZ_CABIYT010000018.1"/>
</dbReference>
<proteinExistence type="predicted"/>
<accession>A0A2K8ULS0</accession>
<dbReference type="EMBL" id="CP078045">
    <property type="protein sequence ID" value="QXR07204.1"/>
    <property type="molecule type" value="Genomic_DNA"/>
</dbReference>
<name>A0A2K8ULS0_ACILW</name>
<reference evidence="5" key="1">
    <citation type="submission" date="2018-10" db="EMBL/GenBank/DDBJ databases">
        <authorList>
            <person name="D'Souza A.W."/>
            <person name="Potter R.F."/>
            <person name="Wallace M."/>
            <person name="Shupe A."/>
            <person name="Patel S."/>
            <person name="Sun S."/>
            <person name="Gul D."/>
            <person name="Kwon J.H."/>
            <person name="Andleeb S."/>
            <person name="Burnham C.-A.D."/>
            <person name="Dantas G."/>
        </authorList>
    </citation>
    <scope>NUCLEOTIDE SEQUENCE</scope>
    <source>
        <strain evidence="5">AL_065</strain>
    </source>
</reference>
<organism evidence="2 8">
    <name type="scientific">Acinetobacter lwoffii</name>
    <dbReference type="NCBI Taxonomy" id="28090"/>
    <lineage>
        <taxon>Bacteria</taxon>
        <taxon>Pseudomonadati</taxon>
        <taxon>Pseudomonadota</taxon>
        <taxon>Gammaproteobacteria</taxon>
        <taxon>Moraxellales</taxon>
        <taxon>Moraxellaceae</taxon>
        <taxon>Acinetobacter</taxon>
    </lineage>
</organism>
<dbReference type="Proteomes" id="UP000509126">
    <property type="component" value="Chromosome"/>
</dbReference>
<evidence type="ECO:0000313" key="4">
    <source>
        <dbReference type="EMBL" id="QKU22847.1"/>
    </source>
</evidence>
<reference evidence="5" key="2">
    <citation type="journal article" date="2019" name="Nat. Commun.">
        <title>Spatiotemporal dynamics of multidrug resistant bacteria on intensive care unit surfaces.</title>
        <authorList>
            <person name="D'Souza A.W."/>
            <person name="Potter R.F."/>
            <person name="Wallace M."/>
            <person name="Shupe A."/>
            <person name="Patel S."/>
            <person name="Sun X."/>
            <person name="Gul D."/>
            <person name="Kwon J.H."/>
            <person name="Andleeb S."/>
            <person name="Burnham C.D."/>
            <person name="Dantas G."/>
        </authorList>
    </citation>
    <scope>NUCLEOTIDE SEQUENCE</scope>
    <source>
        <strain evidence="5">AL_065</strain>
    </source>
</reference>
<dbReference type="Pfam" id="PF13591">
    <property type="entry name" value="MerR_2"/>
    <property type="match status" value="1"/>
</dbReference>
<evidence type="ECO:0000313" key="2">
    <source>
        <dbReference type="EMBL" id="MDP1447334.1"/>
    </source>
</evidence>
<dbReference type="Proteomes" id="UP000293391">
    <property type="component" value="Chromosome"/>
</dbReference>
<sequence length="109" mass="12668">MTTIQYQESFSHGYTPSEIMDDRSFDLIHFAEACGQSPEWVMQLIEHGILPNRSTTPTSTFLGEDISRAQRAYRLQRDFDASFSAVAMMLDLIDEVQELRREVKHLHFK</sequence>
<reference evidence="2" key="6">
    <citation type="submission" date="2023-07" db="EMBL/GenBank/DDBJ databases">
        <title>Dynamics of blaOXA-23 gene transmission in Acinetobacter spp. from contaminated veterinary surfaces.</title>
        <authorList>
            <person name="Moreira Da Silva J."/>
            <person name="Menezes J."/>
            <person name="Fernandes L."/>
            <person name="Marques C."/>
            <person name="Amaral A."/>
            <person name="Timofte D."/>
            <person name="Pomba C."/>
        </authorList>
    </citation>
    <scope>NUCLEOTIDE SEQUENCE</scope>
    <source>
        <strain evidence="2">CMVB11Z4A1</strain>
    </source>
</reference>
<dbReference type="EMBL" id="CP054803">
    <property type="protein sequence ID" value="QKU22847.1"/>
    <property type="molecule type" value="Genomic_DNA"/>
</dbReference>
<reference evidence="1 7" key="4">
    <citation type="submission" date="2020-08" db="EMBL/GenBank/DDBJ databases">
        <title>Functional genomics of gut bacteria from endangered species of beetles.</title>
        <authorList>
            <person name="Carlos-Shanley C."/>
        </authorList>
    </citation>
    <scope>NUCLEOTIDE SEQUENCE [LARGE SCALE GENOMIC DNA]</scope>
    <source>
        <strain evidence="1 7">S00127</strain>
    </source>
</reference>
<evidence type="ECO:0000313" key="6">
    <source>
        <dbReference type="Proteomes" id="UP000509126"/>
    </source>
</evidence>
<dbReference type="Proteomes" id="UP001242129">
    <property type="component" value="Unassembled WGS sequence"/>
</dbReference>
<dbReference type="AlphaFoldDB" id="A0A2K8ULS0"/>
<evidence type="ECO:0000313" key="3">
    <source>
        <dbReference type="EMBL" id="MDR6630700.1"/>
    </source>
</evidence>
<dbReference type="Proteomes" id="UP001262767">
    <property type="component" value="Unassembled WGS sequence"/>
</dbReference>
<reference evidence="4 6" key="3">
    <citation type="submission" date="2019-11" db="EMBL/GenBank/DDBJ databases">
        <title>FDA dAtabase for Regulatory Grade micrObial Sequences (FDA-ARGOS): Supporting development and validation of Infectious Disease Dx tests.</title>
        <authorList>
            <person name="Patel R."/>
            <person name="Rucinski S."/>
            <person name="Tallon L."/>
            <person name="Sadzewicz L."/>
            <person name="Vavikolanu K."/>
            <person name="Mehta A."/>
            <person name="Aluvathingal J."/>
            <person name="Nadendla S."/>
            <person name="Nandy P."/>
            <person name="Geyer C."/>
            <person name="Yan Y."/>
            <person name="Sichtig H."/>
        </authorList>
    </citation>
    <scope>NUCLEOTIDE SEQUENCE [LARGE SCALE GENOMIC DNA]</scope>
    <source>
        <strain evidence="4 6">FDAARGOS_557</strain>
    </source>
</reference>
<gene>
    <name evidence="5" type="ORF">EVX74_014235</name>
    <name evidence="4" type="ORF">FOB19_16485</name>
    <name evidence="1" type="ORF">HNP34_002512</name>
    <name evidence="3" type="ORF">J2X86_002762</name>
    <name evidence="2" type="ORF">Q8G51_05765</name>
</gene>
<evidence type="ECO:0000313" key="8">
    <source>
        <dbReference type="Proteomes" id="UP001242129"/>
    </source>
</evidence>
<evidence type="ECO:0000313" key="5">
    <source>
        <dbReference type="EMBL" id="QXR07204.1"/>
    </source>
</evidence>
<dbReference type="EMBL" id="JAUUUS010000053">
    <property type="protein sequence ID" value="MDP1447334.1"/>
    <property type="molecule type" value="Genomic_DNA"/>
</dbReference>
<reference evidence="5" key="5">
    <citation type="submission" date="2021-06" db="EMBL/GenBank/DDBJ databases">
        <authorList>
            <person name="Diorio-Toth L."/>
        </authorList>
    </citation>
    <scope>NUCLEOTIDE SEQUENCE</scope>
    <source>
        <strain evidence="5">AL_065</strain>
    </source>
</reference>
<evidence type="ECO:0000313" key="1">
    <source>
        <dbReference type="EMBL" id="MBB6364361.1"/>
    </source>
</evidence>
<evidence type="ECO:0000313" key="7">
    <source>
        <dbReference type="Proteomes" id="UP000548425"/>
    </source>
</evidence>
<dbReference type="EMBL" id="JACHLA010000018">
    <property type="protein sequence ID" value="MBB6364361.1"/>
    <property type="molecule type" value="Genomic_DNA"/>
</dbReference>
<protein>
    <submittedName>
        <fullName evidence="2">Chaperone modulator CbpM</fullName>
    </submittedName>
    <submittedName>
        <fullName evidence="1">Chaperone modulatory protein CbpM</fullName>
    </submittedName>
    <submittedName>
        <fullName evidence="4">MerR family transcriptional regulator</fullName>
    </submittedName>
</protein>
<dbReference type="Proteomes" id="UP000548425">
    <property type="component" value="Unassembled WGS sequence"/>
</dbReference>